<dbReference type="Proteomes" id="UP000271974">
    <property type="component" value="Unassembled WGS sequence"/>
</dbReference>
<feature type="transmembrane region" description="Helical" evidence="1">
    <location>
        <begin position="451"/>
        <end position="476"/>
    </location>
</feature>
<reference evidence="2 3" key="1">
    <citation type="submission" date="2019-01" db="EMBL/GenBank/DDBJ databases">
        <title>A draft genome assembly of the solar-powered sea slug Elysia chlorotica.</title>
        <authorList>
            <person name="Cai H."/>
            <person name="Li Q."/>
            <person name="Fang X."/>
            <person name="Li J."/>
            <person name="Curtis N.E."/>
            <person name="Altenburger A."/>
            <person name="Shibata T."/>
            <person name="Feng M."/>
            <person name="Maeda T."/>
            <person name="Schwartz J.A."/>
            <person name="Shigenobu S."/>
            <person name="Lundholm N."/>
            <person name="Nishiyama T."/>
            <person name="Yang H."/>
            <person name="Hasebe M."/>
            <person name="Li S."/>
            <person name="Pierce S.K."/>
            <person name="Wang J."/>
        </authorList>
    </citation>
    <scope>NUCLEOTIDE SEQUENCE [LARGE SCALE GENOMIC DNA]</scope>
    <source>
        <strain evidence="2">EC2010</strain>
        <tissue evidence="2">Whole organism of an adult</tissue>
    </source>
</reference>
<keyword evidence="3" id="KW-1185">Reference proteome</keyword>
<accession>A0A3S0ZRF2</accession>
<dbReference type="SUPFAM" id="SSF53649">
    <property type="entry name" value="Alkaline phosphatase-like"/>
    <property type="match status" value="1"/>
</dbReference>
<name>A0A3S0ZRF2_ELYCH</name>
<dbReference type="GO" id="GO:0016787">
    <property type="term" value="F:hydrolase activity"/>
    <property type="evidence" value="ECO:0007669"/>
    <property type="project" value="UniProtKB-ARBA"/>
</dbReference>
<dbReference type="CDD" id="cd16018">
    <property type="entry name" value="Enpp"/>
    <property type="match status" value="1"/>
</dbReference>
<dbReference type="Gene3D" id="3.30.1360.180">
    <property type="match status" value="1"/>
</dbReference>
<evidence type="ECO:0000313" key="3">
    <source>
        <dbReference type="Proteomes" id="UP000271974"/>
    </source>
</evidence>
<dbReference type="STRING" id="188477.A0A3S0ZRF2"/>
<dbReference type="AlphaFoldDB" id="A0A3S0ZRF2"/>
<dbReference type="Gene3D" id="3.40.720.10">
    <property type="entry name" value="Alkaline Phosphatase, subunit A"/>
    <property type="match status" value="1"/>
</dbReference>
<protein>
    <recommendedName>
        <fullName evidence="4">AP3A hydrolase</fullName>
    </recommendedName>
</protein>
<evidence type="ECO:0000256" key="1">
    <source>
        <dbReference type="SAM" id="Phobius"/>
    </source>
</evidence>
<dbReference type="InterPro" id="IPR017850">
    <property type="entry name" value="Alkaline_phosphatase_core_sf"/>
</dbReference>
<sequence>MKLTFTMGDSRSRSRSRSVSVLKHQERKPFSASSAILWFSTFIFCFLVVNCDAQSPDYKLLIISFDGFRWNYLERADTPNFDKFIEGGVHAKHGIKDAFVTKTFPNHFTLVTGLWEESHGIVNNEMYDPVLNENFSPSNLKSQTDPAWYSVGAEPIWVTNQLEKLDGRSGVIMWVGGGASIKWVKPSRFIPFDSSTEDQSKVDTIIQWFTDPYPINLGLMYFMQPDYDGHMYGPESEEVTKRIAQLDKVVGYLLDQLEAKHLLNDLNIIITSDHGFSSTPKEIAINLDDFIDASSYTLTGLTPIANIWPHEGKLEEVFQNLTVGAAQTGNFTVFKRENVPAHFYYSKNRRIPPVLAVAKDHFSFVTDKEPMPYNLGNHGYDNRNQNMHPFFLAMGPSFKKNYSVDTFNSVDVYPLMCQLLQLTPAPNNGSMDIVKELLVDRNNSETSVTTFVTYIIGGVLVACVAIVFVFGVLRYWRYLSSVKRYHYSSLCPDAHPEAGQPATTSSNSPLLLD</sequence>
<gene>
    <name evidence="2" type="ORF">EGW08_011220</name>
</gene>
<dbReference type="InterPro" id="IPR002591">
    <property type="entry name" value="Phosphodiest/P_Trfase"/>
</dbReference>
<dbReference type="OrthoDB" id="415411at2759"/>
<evidence type="ECO:0008006" key="4">
    <source>
        <dbReference type="Google" id="ProtNLM"/>
    </source>
</evidence>
<comment type="caution">
    <text evidence="2">The sequence shown here is derived from an EMBL/GenBank/DDBJ whole genome shotgun (WGS) entry which is preliminary data.</text>
</comment>
<keyword evidence="1" id="KW-1133">Transmembrane helix</keyword>
<organism evidence="2 3">
    <name type="scientific">Elysia chlorotica</name>
    <name type="common">Eastern emerald elysia</name>
    <name type="synonym">Sea slug</name>
    <dbReference type="NCBI Taxonomy" id="188477"/>
    <lineage>
        <taxon>Eukaryota</taxon>
        <taxon>Metazoa</taxon>
        <taxon>Spiralia</taxon>
        <taxon>Lophotrochozoa</taxon>
        <taxon>Mollusca</taxon>
        <taxon>Gastropoda</taxon>
        <taxon>Heterobranchia</taxon>
        <taxon>Euthyneura</taxon>
        <taxon>Panpulmonata</taxon>
        <taxon>Sacoglossa</taxon>
        <taxon>Placobranchoidea</taxon>
        <taxon>Plakobranchidae</taxon>
        <taxon>Elysia</taxon>
    </lineage>
</organism>
<dbReference type="PANTHER" id="PTHR10151">
    <property type="entry name" value="ECTONUCLEOTIDE PYROPHOSPHATASE/PHOSPHODIESTERASE"/>
    <property type="match status" value="1"/>
</dbReference>
<dbReference type="EMBL" id="RQTK01000360">
    <property type="protein sequence ID" value="RUS81015.1"/>
    <property type="molecule type" value="Genomic_DNA"/>
</dbReference>
<dbReference type="Pfam" id="PF01663">
    <property type="entry name" value="Phosphodiest"/>
    <property type="match status" value="1"/>
</dbReference>
<keyword evidence="1" id="KW-0812">Transmembrane</keyword>
<keyword evidence="1" id="KW-0472">Membrane</keyword>
<proteinExistence type="predicted"/>
<evidence type="ECO:0000313" key="2">
    <source>
        <dbReference type="EMBL" id="RUS81015.1"/>
    </source>
</evidence>
<dbReference type="PANTHER" id="PTHR10151:SF120">
    <property type="entry name" value="BIS(5'-ADENOSYL)-TRIPHOSPHATASE"/>
    <property type="match status" value="1"/>
</dbReference>